<organism evidence="1">
    <name type="scientific">hydrocarbon metagenome</name>
    <dbReference type="NCBI Taxonomy" id="938273"/>
    <lineage>
        <taxon>unclassified sequences</taxon>
        <taxon>metagenomes</taxon>
        <taxon>ecological metagenomes</taxon>
    </lineage>
</organism>
<sequence length="40" mass="4643">MTSNFIFPLKEPLIHRHENITIRGILENNGSTLNYCKTNI</sequence>
<name>A0A0W8E288_9ZZZZ</name>
<comment type="caution">
    <text evidence="1">The sequence shown here is derived from an EMBL/GenBank/DDBJ whole genome shotgun (WGS) entry which is preliminary data.</text>
</comment>
<dbReference type="AlphaFoldDB" id="A0A0W8E288"/>
<evidence type="ECO:0000313" key="1">
    <source>
        <dbReference type="EMBL" id="KUG02768.1"/>
    </source>
</evidence>
<gene>
    <name evidence="1" type="ORF">ASZ90_019844</name>
</gene>
<accession>A0A0W8E288</accession>
<protein>
    <submittedName>
        <fullName evidence="1">Uncharacterized protein</fullName>
    </submittedName>
</protein>
<proteinExistence type="predicted"/>
<dbReference type="EMBL" id="LNQE01001909">
    <property type="protein sequence ID" value="KUG02768.1"/>
    <property type="molecule type" value="Genomic_DNA"/>
</dbReference>
<reference evidence="1" key="1">
    <citation type="journal article" date="2015" name="Proc. Natl. Acad. Sci. U.S.A.">
        <title>Networks of energetic and metabolic interactions define dynamics in microbial communities.</title>
        <authorList>
            <person name="Embree M."/>
            <person name="Liu J.K."/>
            <person name="Al-Bassam M.M."/>
            <person name="Zengler K."/>
        </authorList>
    </citation>
    <scope>NUCLEOTIDE SEQUENCE</scope>
</reference>